<gene>
    <name evidence="5" type="ORF">GSI_03675</name>
</gene>
<dbReference type="SUPFAM" id="SSF53098">
    <property type="entry name" value="Ribonuclease H-like"/>
    <property type="match status" value="1"/>
</dbReference>
<dbReference type="InterPro" id="IPR000477">
    <property type="entry name" value="RT_dom"/>
</dbReference>
<dbReference type="GO" id="GO:0003723">
    <property type="term" value="F:RNA binding"/>
    <property type="evidence" value="ECO:0007669"/>
    <property type="project" value="UniProtKB-KW"/>
</dbReference>
<dbReference type="Gene3D" id="3.30.70.270">
    <property type="match status" value="2"/>
</dbReference>
<evidence type="ECO:0000259" key="3">
    <source>
        <dbReference type="PROSITE" id="PS50878"/>
    </source>
</evidence>
<dbReference type="Gene3D" id="3.10.10.10">
    <property type="entry name" value="HIV Type 1 Reverse Transcriptase, subunit A, domain 1"/>
    <property type="match status" value="1"/>
</dbReference>
<comment type="caution">
    <text evidence="5">The sequence shown here is derived from an EMBL/GenBank/DDBJ whole genome shotgun (WGS) entry which is preliminary data.</text>
</comment>
<evidence type="ECO:0000259" key="4">
    <source>
        <dbReference type="PROSITE" id="PS50994"/>
    </source>
</evidence>
<dbReference type="Pfam" id="PF17921">
    <property type="entry name" value="Integrase_H2C2"/>
    <property type="match status" value="1"/>
</dbReference>
<dbReference type="InterPro" id="IPR012337">
    <property type="entry name" value="RNaseH-like_sf"/>
</dbReference>
<dbReference type="Gene3D" id="1.10.340.70">
    <property type="match status" value="1"/>
</dbReference>
<dbReference type="OrthoDB" id="2801433at2759"/>
<evidence type="ECO:0000313" key="6">
    <source>
        <dbReference type="Proteomes" id="UP000230002"/>
    </source>
</evidence>
<evidence type="ECO:0008006" key="7">
    <source>
        <dbReference type="Google" id="ProtNLM"/>
    </source>
</evidence>
<dbReference type="InterPro" id="IPR041577">
    <property type="entry name" value="RT_RNaseH_2"/>
</dbReference>
<dbReference type="Pfam" id="PF17919">
    <property type="entry name" value="RT_RNaseH_2"/>
    <property type="match status" value="1"/>
</dbReference>
<name>A0A2G8SJR3_9APHY</name>
<keyword evidence="6" id="KW-1185">Reference proteome</keyword>
<keyword evidence="1" id="KW-0694">RNA-binding</keyword>
<dbReference type="CDD" id="cd01647">
    <property type="entry name" value="RT_LTR"/>
    <property type="match status" value="1"/>
</dbReference>
<dbReference type="SUPFAM" id="SSF56672">
    <property type="entry name" value="DNA/RNA polymerases"/>
    <property type="match status" value="1"/>
</dbReference>
<evidence type="ECO:0000256" key="1">
    <source>
        <dbReference type="ARBA" id="ARBA00022884"/>
    </source>
</evidence>
<dbReference type="InterPro" id="IPR043128">
    <property type="entry name" value="Rev_trsase/Diguanyl_cyclase"/>
</dbReference>
<dbReference type="PROSITE" id="PS50878">
    <property type="entry name" value="RT_POL"/>
    <property type="match status" value="1"/>
</dbReference>
<dbReference type="InterPro" id="IPR043502">
    <property type="entry name" value="DNA/RNA_pol_sf"/>
</dbReference>
<proteinExistence type="predicted"/>
<evidence type="ECO:0000313" key="5">
    <source>
        <dbReference type="EMBL" id="PIL33967.1"/>
    </source>
</evidence>
<dbReference type="PANTHER" id="PTHR37984:SF5">
    <property type="entry name" value="PROTEIN NYNRIN-LIKE"/>
    <property type="match status" value="1"/>
</dbReference>
<dbReference type="PANTHER" id="PTHR37984">
    <property type="entry name" value="PROTEIN CBG26694"/>
    <property type="match status" value="1"/>
</dbReference>
<dbReference type="GO" id="GO:0003824">
    <property type="term" value="F:catalytic activity"/>
    <property type="evidence" value="ECO:0007669"/>
    <property type="project" value="UniProtKB-KW"/>
</dbReference>
<dbReference type="InterPro" id="IPR041588">
    <property type="entry name" value="Integrase_H2C2"/>
</dbReference>
<accession>A0A2G8SJR3</accession>
<protein>
    <recommendedName>
        <fullName evidence="7">Integrase catalytic domain-containing protein</fullName>
    </recommendedName>
</protein>
<dbReference type="Pfam" id="PF00078">
    <property type="entry name" value="RVT_1"/>
    <property type="match status" value="1"/>
</dbReference>
<dbReference type="Gene3D" id="3.30.420.10">
    <property type="entry name" value="Ribonuclease H-like superfamily/Ribonuclease H"/>
    <property type="match status" value="1"/>
</dbReference>
<dbReference type="GO" id="GO:0015074">
    <property type="term" value="P:DNA integration"/>
    <property type="evidence" value="ECO:0007669"/>
    <property type="project" value="InterPro"/>
</dbReference>
<organism evidence="5 6">
    <name type="scientific">Ganoderma sinense ZZ0214-1</name>
    <dbReference type="NCBI Taxonomy" id="1077348"/>
    <lineage>
        <taxon>Eukaryota</taxon>
        <taxon>Fungi</taxon>
        <taxon>Dikarya</taxon>
        <taxon>Basidiomycota</taxon>
        <taxon>Agaricomycotina</taxon>
        <taxon>Agaricomycetes</taxon>
        <taxon>Polyporales</taxon>
        <taxon>Polyporaceae</taxon>
        <taxon>Ganoderma</taxon>
    </lineage>
</organism>
<dbReference type="PROSITE" id="PS50994">
    <property type="entry name" value="INTEGRASE"/>
    <property type="match status" value="1"/>
</dbReference>
<dbReference type="FunFam" id="3.30.70.270:FF:000020">
    <property type="entry name" value="Transposon Tf2-6 polyprotein-like Protein"/>
    <property type="match status" value="1"/>
</dbReference>
<dbReference type="AlphaFoldDB" id="A0A2G8SJR3"/>
<dbReference type="InterPro" id="IPR001584">
    <property type="entry name" value="Integrase_cat-core"/>
</dbReference>
<dbReference type="InterPro" id="IPR050951">
    <property type="entry name" value="Retrovirus_Pol_polyprotein"/>
</dbReference>
<feature type="domain" description="Reverse transcriptase" evidence="3">
    <location>
        <begin position="358"/>
        <end position="539"/>
    </location>
</feature>
<dbReference type="STRING" id="1077348.A0A2G8SJR3"/>
<reference evidence="5 6" key="1">
    <citation type="journal article" date="2015" name="Sci. Rep.">
        <title>Chromosome-level genome map provides insights into diverse defense mechanisms in the medicinal fungus Ganoderma sinense.</title>
        <authorList>
            <person name="Zhu Y."/>
            <person name="Xu J."/>
            <person name="Sun C."/>
            <person name="Zhou S."/>
            <person name="Xu H."/>
            <person name="Nelson D.R."/>
            <person name="Qian J."/>
            <person name="Song J."/>
            <person name="Luo H."/>
            <person name="Xiang L."/>
            <person name="Li Y."/>
            <person name="Xu Z."/>
            <person name="Ji A."/>
            <person name="Wang L."/>
            <person name="Lu S."/>
            <person name="Hayward A."/>
            <person name="Sun W."/>
            <person name="Li X."/>
            <person name="Schwartz D.C."/>
            <person name="Wang Y."/>
            <person name="Chen S."/>
        </authorList>
    </citation>
    <scope>NUCLEOTIDE SEQUENCE [LARGE SCALE GENOMIC DNA]</scope>
    <source>
        <strain evidence="5 6">ZZ0214-1</strain>
    </source>
</reference>
<dbReference type="EMBL" id="AYKW01000006">
    <property type="protein sequence ID" value="PIL33967.1"/>
    <property type="molecule type" value="Genomic_DNA"/>
</dbReference>
<dbReference type="Proteomes" id="UP000230002">
    <property type="component" value="Unassembled WGS sequence"/>
</dbReference>
<sequence>MSSSDATDAQVIFIPKSTPNITDGRVMPAVANTFEHGCVVHFKDKDVPPDRQVAKATANITNALISDWYIAHHEEFDAMTFEEFMAEFRDQWLPRGWAMKLRAQILQASQSHQEPFDLFCIRVMKLNTQLRGSNLRFDDDGLRATISANLYPDLAVQANEYAITSIVSFKDWQDAVNELDIARRRINAQVLSLLATNSKTATKQKASNPFVGIKDALKLKLPKLMDLKYTYLRAVKGCFKCRKDVNAAHTSANCPNGYPDAATYSTCIPKGWKPGPSDKENKKLAAHSVNALNAAEGSEDTNVITAIETLAVSTGVLGSGSDSETFVLKDANMVIARHQYDCPKKWRDTWKTLLEQHLAAGRLHPSDSPYASPAFLVPKTDPAALPRWVNDYRVLNANTVPDMYPLPRISDILADCAKGTIWGKIDMTNAYFQMRVHPDDIKYTAVTTPFGLYKWTVMPQGCHNAPSTHQRRMYNALHPFLGKFCHVYLDNIVIWSQSLDEHRRNVEAVLQALCEASLFCSDKKTDLFLTELHFLGHIVSSAGIQADPSKVEKILNWPVPRNARAVRAFLGLVRYVANFLPNLADHTVLLTPLTTKEAEASFPEWTSAHQHAFDAIKQLVVSRECLTVIDHDDLERNKIFVSCDASDLRTGALLSFGPSLDQARPVAFDSAQLKGAELNYPVHEKELLAIGEDNVAADALSRIDVAALPVEPSAVTIASTLLNVTTVLAACAVDLATESAPHSNSIRFSLHTDPAWLGAIRAGYAKDKFCLCLRLLVGTLGVRELDGLLYIGDRLVIPRVPHLREGIFHCAHDALGHFGFEKSYANLRDAYYWPRMWKELEMLYIPSCEECQQNKSLTRKPTGPLHPLPVPDARASSIAIDFVGPLPEDEGFNCLATIMDRLGSDYHLVPCRMDTTAEQFAVLFFDHWFCENGLPMEIVLDRDKLFTSRLWDALHKLTGIKLKLSTAFHPQTDGASERTNKTVTQALRYHVSRSQRGWVRALPRVRFAIMNTVNASTGFSPFQLHLGRSPRLIPPIVDQPLPASHPDAEVAELAKSIIDALQLDVMEARDNLLASKLAQAAAANVHRVVLQGPVRSRSSR</sequence>
<dbReference type="InterPro" id="IPR036397">
    <property type="entry name" value="RNaseH_sf"/>
</dbReference>
<feature type="domain" description="Integrase catalytic" evidence="4">
    <location>
        <begin position="867"/>
        <end position="1029"/>
    </location>
</feature>
<dbReference type="GO" id="GO:0005634">
    <property type="term" value="C:nucleus"/>
    <property type="evidence" value="ECO:0007669"/>
    <property type="project" value="UniProtKB-ARBA"/>
</dbReference>
<keyword evidence="2" id="KW-0511">Multifunctional enzyme</keyword>
<evidence type="ECO:0000256" key="2">
    <source>
        <dbReference type="ARBA" id="ARBA00023268"/>
    </source>
</evidence>